<dbReference type="eggNOG" id="ENOG5032SHK">
    <property type="taxonomic scope" value="Bacteria"/>
</dbReference>
<dbReference type="EMBL" id="FOAZ01000027">
    <property type="protein sequence ID" value="SEM42931.1"/>
    <property type="molecule type" value="Genomic_DNA"/>
</dbReference>
<gene>
    <name evidence="1" type="ORF">SAMN05414137_12798</name>
</gene>
<accession>A0A1H7YAK6</accession>
<evidence type="ECO:0000313" key="1">
    <source>
        <dbReference type="EMBL" id="SEM42931.1"/>
    </source>
</evidence>
<dbReference type="AlphaFoldDB" id="A0A1H7YAK6"/>
<proteinExistence type="predicted"/>
<evidence type="ECO:0008006" key="3">
    <source>
        <dbReference type="Google" id="ProtNLM"/>
    </source>
</evidence>
<evidence type="ECO:0000313" key="2">
    <source>
        <dbReference type="Proteomes" id="UP000183015"/>
    </source>
</evidence>
<dbReference type="Proteomes" id="UP000183015">
    <property type="component" value="Unassembled WGS sequence"/>
</dbReference>
<keyword evidence="2" id="KW-1185">Reference proteome</keyword>
<name>A0A1H7YAK6_STRJI</name>
<organism evidence="1 2">
    <name type="scientific">Streptacidiphilus jiangxiensis</name>
    <dbReference type="NCBI Taxonomy" id="235985"/>
    <lineage>
        <taxon>Bacteria</taxon>
        <taxon>Bacillati</taxon>
        <taxon>Actinomycetota</taxon>
        <taxon>Actinomycetes</taxon>
        <taxon>Kitasatosporales</taxon>
        <taxon>Streptomycetaceae</taxon>
        <taxon>Streptacidiphilus</taxon>
    </lineage>
</organism>
<sequence length="136" mass="14835">MSDTGYSGTPLAKKLRIKPGHAVALRHAPADWSLPDVPEGVRLDARPEEADVVLAFHRAAADLRGEATELVAALRPTSCLWLLWPRRAAGHSSDITDNELREIMLPLGVVDVKVAAVGVDWSGLAFVWRKENRPPT</sequence>
<protein>
    <recommendedName>
        <fullName evidence="3">DUF3052 domain-containing protein</fullName>
    </recommendedName>
</protein>
<dbReference type="RefSeq" id="WP_042456012.1">
    <property type="nucleotide sequence ID" value="NZ_BBPN01000039.1"/>
</dbReference>
<reference evidence="2" key="1">
    <citation type="submission" date="2016-10" db="EMBL/GenBank/DDBJ databases">
        <authorList>
            <person name="Varghese N."/>
        </authorList>
    </citation>
    <scope>NUCLEOTIDE SEQUENCE [LARGE SCALE GENOMIC DNA]</scope>
    <source>
        <strain evidence="2">DSM 45096 / BCRC 16803 / CGMCC 4.1857 / CIP 109030 / JCM 12277 / KCTC 19219 / NBRC 100920 / 33214</strain>
    </source>
</reference>
<dbReference type="OrthoDB" id="9800461at2"/>
<dbReference type="STRING" id="235985.SAMN05414137_12798"/>